<dbReference type="CDD" id="cd04301">
    <property type="entry name" value="NAT_SF"/>
    <property type="match status" value="1"/>
</dbReference>
<dbReference type="Proteomes" id="UP000271031">
    <property type="component" value="Unassembled WGS sequence"/>
</dbReference>
<dbReference type="GO" id="GO:0008999">
    <property type="term" value="F:protein-N-terminal-alanine acetyltransferase activity"/>
    <property type="evidence" value="ECO:0007669"/>
    <property type="project" value="TreeGrafter"/>
</dbReference>
<feature type="domain" description="N-acetyltransferase" evidence="1">
    <location>
        <begin position="7"/>
        <end position="152"/>
    </location>
</feature>
<evidence type="ECO:0000259" key="1">
    <source>
        <dbReference type="PROSITE" id="PS51186"/>
    </source>
</evidence>
<dbReference type="OrthoDB" id="9794566at2"/>
<protein>
    <submittedName>
        <fullName evidence="2">Ribosomal-protein-alanine N-acetyltransferase</fullName>
    </submittedName>
</protein>
<dbReference type="EMBL" id="RHHQ01000005">
    <property type="protein sequence ID" value="RNB91504.1"/>
    <property type="molecule type" value="Genomic_DNA"/>
</dbReference>
<organism evidence="2 3">
    <name type="scientific">Brevibacillus fluminis</name>
    <dbReference type="NCBI Taxonomy" id="511487"/>
    <lineage>
        <taxon>Bacteria</taxon>
        <taxon>Bacillati</taxon>
        <taxon>Bacillota</taxon>
        <taxon>Bacilli</taxon>
        <taxon>Bacillales</taxon>
        <taxon>Paenibacillaceae</taxon>
        <taxon>Brevibacillus</taxon>
    </lineage>
</organism>
<evidence type="ECO:0000313" key="2">
    <source>
        <dbReference type="EMBL" id="RNB91504.1"/>
    </source>
</evidence>
<dbReference type="InterPro" id="IPR050276">
    <property type="entry name" value="MshD_Acetyltransferase"/>
</dbReference>
<accession>A0A3M8DUC6</accession>
<dbReference type="PANTHER" id="PTHR43617">
    <property type="entry name" value="L-AMINO ACID N-ACETYLTRANSFERASE"/>
    <property type="match status" value="1"/>
</dbReference>
<keyword evidence="3" id="KW-1185">Reference proteome</keyword>
<proteinExistence type="predicted"/>
<dbReference type="InterPro" id="IPR000182">
    <property type="entry name" value="GNAT_dom"/>
</dbReference>
<dbReference type="RefSeq" id="WP_122916896.1">
    <property type="nucleotide sequence ID" value="NZ_RHHQ01000005.1"/>
</dbReference>
<evidence type="ECO:0000313" key="3">
    <source>
        <dbReference type="Proteomes" id="UP000271031"/>
    </source>
</evidence>
<dbReference type="PROSITE" id="PS51186">
    <property type="entry name" value="GNAT"/>
    <property type="match status" value="1"/>
</dbReference>
<gene>
    <name evidence="2" type="primary">rimI</name>
    <name evidence="2" type="ORF">EDM56_05570</name>
</gene>
<sequence>MAEKDWLTFRFMTLDDVEAVGELERLAFPLPWPVDAFVNELTINQNAKYLLAIADEKVVAYCGVWVILDEAHITNIAVHPDYRGRKIGERLMRQMMGLARLFGAERMTLEVRPSNTTARNLYGKLGFIAAGVRKGYYSDNNEDAIIMWVELNEDEQE</sequence>
<dbReference type="Pfam" id="PF00583">
    <property type="entry name" value="Acetyltransf_1"/>
    <property type="match status" value="1"/>
</dbReference>
<dbReference type="InterPro" id="IPR006464">
    <property type="entry name" value="AcTrfase_RimI/Ard1"/>
</dbReference>
<dbReference type="AlphaFoldDB" id="A0A3M8DUC6"/>
<dbReference type="PANTHER" id="PTHR43617:SF20">
    <property type="entry name" value="N-ALPHA-ACETYLTRANSFERASE RIMI"/>
    <property type="match status" value="1"/>
</dbReference>
<comment type="caution">
    <text evidence="2">The sequence shown here is derived from an EMBL/GenBank/DDBJ whole genome shotgun (WGS) entry which is preliminary data.</text>
</comment>
<dbReference type="InterPro" id="IPR016181">
    <property type="entry name" value="Acyl_CoA_acyltransferase"/>
</dbReference>
<dbReference type="NCBIfam" id="TIGR01575">
    <property type="entry name" value="rimI"/>
    <property type="match status" value="1"/>
</dbReference>
<dbReference type="SUPFAM" id="SSF55729">
    <property type="entry name" value="Acyl-CoA N-acyltransferases (Nat)"/>
    <property type="match status" value="1"/>
</dbReference>
<dbReference type="Gene3D" id="3.40.630.30">
    <property type="match status" value="1"/>
</dbReference>
<reference evidence="2 3" key="1">
    <citation type="submission" date="2018-10" db="EMBL/GenBank/DDBJ databases">
        <title>Phylogenomics of Brevibacillus.</title>
        <authorList>
            <person name="Dunlap C."/>
        </authorList>
    </citation>
    <scope>NUCLEOTIDE SEQUENCE [LARGE SCALE GENOMIC DNA]</scope>
    <source>
        <strain evidence="2 3">JCM 15716</strain>
    </source>
</reference>
<keyword evidence="2" id="KW-0808">Transferase</keyword>
<name>A0A3M8DUC6_9BACL</name>